<dbReference type="EMBL" id="JNGW01000096">
    <property type="protein sequence ID" value="KDR51731.1"/>
    <property type="molecule type" value="Genomic_DNA"/>
</dbReference>
<dbReference type="AlphaFoldDB" id="A0A069QPH3"/>
<reference evidence="1 2" key="1">
    <citation type="submission" date="2013-08" db="EMBL/GenBank/DDBJ databases">
        <authorList>
            <person name="Weinstock G."/>
            <person name="Sodergren E."/>
            <person name="Wylie T."/>
            <person name="Fulton L."/>
            <person name="Fulton R."/>
            <person name="Fronick C."/>
            <person name="O'Laughlin M."/>
            <person name="Godfrey J."/>
            <person name="Miner T."/>
            <person name="Herter B."/>
            <person name="Appelbaum E."/>
            <person name="Cordes M."/>
            <person name="Lek S."/>
            <person name="Wollam A."/>
            <person name="Pepin K.H."/>
            <person name="Palsikar V.B."/>
            <person name="Mitreva M."/>
            <person name="Wilson R.K."/>
        </authorList>
    </citation>
    <scope>NUCLEOTIDE SEQUENCE [LARGE SCALE GENOMIC DNA]</scope>
    <source>
        <strain evidence="1 2">ATCC 15930</strain>
    </source>
</reference>
<dbReference type="RefSeq" id="WP_018967391.1">
    <property type="nucleotide sequence ID" value="NZ_KB899214.1"/>
</dbReference>
<dbReference type="Proteomes" id="UP000027442">
    <property type="component" value="Unassembled WGS sequence"/>
</dbReference>
<accession>A0A069QPH3</accession>
<protein>
    <submittedName>
        <fullName evidence="1">Uncharacterized protein</fullName>
    </submittedName>
</protein>
<proteinExistence type="predicted"/>
<dbReference type="PATRIC" id="fig|1122985.7.peg.2325"/>
<gene>
    <name evidence="1" type="ORF">HMPREF1991_02244</name>
</gene>
<dbReference type="Pfam" id="PF20338">
    <property type="entry name" value="DUF6633"/>
    <property type="match status" value="1"/>
</dbReference>
<organism evidence="1 2">
    <name type="scientific">Hoylesella loescheii DSM 19665 = JCM 12249 = ATCC 15930</name>
    <dbReference type="NCBI Taxonomy" id="1122985"/>
    <lineage>
        <taxon>Bacteria</taxon>
        <taxon>Pseudomonadati</taxon>
        <taxon>Bacteroidota</taxon>
        <taxon>Bacteroidia</taxon>
        <taxon>Bacteroidales</taxon>
        <taxon>Prevotellaceae</taxon>
        <taxon>Hoylesella</taxon>
    </lineage>
</organism>
<dbReference type="InterPro" id="IPR046573">
    <property type="entry name" value="DUF6633"/>
</dbReference>
<keyword evidence="2" id="KW-1185">Reference proteome</keyword>
<comment type="caution">
    <text evidence="1">The sequence shown here is derived from an EMBL/GenBank/DDBJ whole genome shotgun (WGS) entry which is preliminary data.</text>
</comment>
<dbReference type="eggNOG" id="ENOG5033GKH">
    <property type="taxonomic scope" value="Bacteria"/>
</dbReference>
<evidence type="ECO:0000313" key="2">
    <source>
        <dbReference type="Proteomes" id="UP000027442"/>
    </source>
</evidence>
<dbReference type="HOGENOM" id="CLU_112017_0_0_10"/>
<evidence type="ECO:0000313" key="1">
    <source>
        <dbReference type="EMBL" id="KDR51731.1"/>
    </source>
</evidence>
<name>A0A069QPH3_HOYLO</name>
<sequence length="203" mass="23288">MAKACLARYGDRENFMCLFNPDRQVEFGEHPDRCHFGSAPTLGTLRAAYGKNMPTSWLVPQLLNLSEYCGCKNKLTDAQLEECARVIASEYSYLKTTELMLFFSRFKAGRYGRFYGNVDPMVITSALAVFRGERSETIARHDHEEMKKEREMQASEAISYEVYIKLKQLRMLNCASIALKSCRLHNLSLAGIEYVKTKKKQQI</sequence>